<proteinExistence type="predicted"/>
<dbReference type="Proteomes" id="UP000887159">
    <property type="component" value="Unassembled WGS sequence"/>
</dbReference>
<dbReference type="Pfam" id="PF05380">
    <property type="entry name" value="Peptidase_A17"/>
    <property type="match status" value="1"/>
</dbReference>
<dbReference type="PANTHER" id="PTHR47331">
    <property type="entry name" value="PHD-TYPE DOMAIN-CONTAINING PROTEIN"/>
    <property type="match status" value="1"/>
</dbReference>
<gene>
    <name evidence="1" type="primary">AVEN_153829_1</name>
    <name evidence="1" type="ORF">TNCV_3991101</name>
</gene>
<name>A0A8X6T615_TRICX</name>
<keyword evidence="2" id="KW-1185">Reference proteome</keyword>
<protein>
    <submittedName>
        <fullName evidence="1">Integrase catalytic domain-containing protein</fullName>
    </submittedName>
</protein>
<reference evidence="1" key="1">
    <citation type="submission" date="2020-08" db="EMBL/GenBank/DDBJ databases">
        <title>Multicomponent nature underlies the extraordinary mechanical properties of spider dragline silk.</title>
        <authorList>
            <person name="Kono N."/>
            <person name="Nakamura H."/>
            <person name="Mori M."/>
            <person name="Yoshida Y."/>
            <person name="Ohtoshi R."/>
            <person name="Malay A.D."/>
            <person name="Moran D.A.P."/>
            <person name="Tomita M."/>
            <person name="Numata K."/>
            <person name="Arakawa K."/>
        </authorList>
    </citation>
    <scope>NUCLEOTIDE SEQUENCE</scope>
</reference>
<sequence length="338" mass="39094">MEAAGMDLRKWITNDANLMEQWKRENFNVHPVHETVSLGANGTKILELPWNTNEDYLTTDTKSLLEFVSLDKNTKRFILQAVGKIFDPLGLISPFTVRMKCLLQDLWKEEIQWGDPLPTHIENEWKKWCEELPHLRNLNIPRLVLDSTLLEDDIELQSFCDASKKAYGAAIYLRTKSRNVISVKLVTSKSCVAPLNCVTRPRLELLGAVVAARLASKVKKIVNLKRSCLQYHWTDSKIALFWIKGNKTRWKQFVANRVNEITSLTDPHSWYHCADKENPADSRRLSADCLVSNSRWWTGSELLSDSEFPKNFQQIVLELDYLTEHEKENVVQERKKIA</sequence>
<comment type="caution">
    <text evidence="1">The sequence shown here is derived from an EMBL/GenBank/DDBJ whole genome shotgun (WGS) entry which is preliminary data.</text>
</comment>
<dbReference type="EMBL" id="BMAU01021357">
    <property type="protein sequence ID" value="GFY21066.1"/>
    <property type="molecule type" value="Genomic_DNA"/>
</dbReference>
<dbReference type="AlphaFoldDB" id="A0A8X6T615"/>
<evidence type="ECO:0000313" key="2">
    <source>
        <dbReference type="Proteomes" id="UP000887159"/>
    </source>
</evidence>
<accession>A0A8X6T615</accession>
<dbReference type="InterPro" id="IPR008042">
    <property type="entry name" value="Retrotrans_Pao"/>
</dbReference>
<evidence type="ECO:0000313" key="1">
    <source>
        <dbReference type="EMBL" id="GFY21066.1"/>
    </source>
</evidence>
<organism evidence="1 2">
    <name type="scientific">Trichonephila clavipes</name>
    <name type="common">Golden silk orbweaver</name>
    <name type="synonym">Nephila clavipes</name>
    <dbReference type="NCBI Taxonomy" id="2585209"/>
    <lineage>
        <taxon>Eukaryota</taxon>
        <taxon>Metazoa</taxon>
        <taxon>Ecdysozoa</taxon>
        <taxon>Arthropoda</taxon>
        <taxon>Chelicerata</taxon>
        <taxon>Arachnida</taxon>
        <taxon>Araneae</taxon>
        <taxon>Araneomorphae</taxon>
        <taxon>Entelegynae</taxon>
        <taxon>Araneoidea</taxon>
        <taxon>Nephilidae</taxon>
        <taxon>Trichonephila</taxon>
    </lineage>
</organism>